<dbReference type="Proteomes" id="UP000054477">
    <property type="component" value="Unassembled WGS sequence"/>
</dbReference>
<dbReference type="AlphaFoldDB" id="A0A0C9WZF5"/>
<dbReference type="OrthoDB" id="5325112at2759"/>
<protein>
    <submittedName>
        <fullName evidence="1">Uncharacterized protein</fullName>
    </submittedName>
</protein>
<name>A0A0C9WZF5_9AGAR</name>
<reference evidence="1 2" key="1">
    <citation type="submission" date="2014-04" db="EMBL/GenBank/DDBJ databases">
        <authorList>
            <consortium name="DOE Joint Genome Institute"/>
            <person name="Kuo A."/>
            <person name="Kohler A."/>
            <person name="Nagy L.G."/>
            <person name="Floudas D."/>
            <person name="Copeland A."/>
            <person name="Barry K.W."/>
            <person name="Cichocki N."/>
            <person name="Veneault-Fourrey C."/>
            <person name="LaButti K."/>
            <person name="Lindquist E.A."/>
            <person name="Lipzen A."/>
            <person name="Lundell T."/>
            <person name="Morin E."/>
            <person name="Murat C."/>
            <person name="Sun H."/>
            <person name="Tunlid A."/>
            <person name="Henrissat B."/>
            <person name="Grigoriev I.V."/>
            <person name="Hibbett D.S."/>
            <person name="Martin F."/>
            <person name="Nordberg H.P."/>
            <person name="Cantor M.N."/>
            <person name="Hua S.X."/>
        </authorList>
    </citation>
    <scope>NUCLEOTIDE SEQUENCE [LARGE SCALE GENOMIC DNA]</scope>
    <source>
        <strain evidence="1 2">LaAM-08-1</strain>
    </source>
</reference>
<gene>
    <name evidence="1" type="ORF">K443DRAFT_15793</name>
</gene>
<reference evidence="2" key="2">
    <citation type="submission" date="2015-01" db="EMBL/GenBank/DDBJ databases">
        <title>Evolutionary Origins and Diversification of the Mycorrhizal Mutualists.</title>
        <authorList>
            <consortium name="DOE Joint Genome Institute"/>
            <consortium name="Mycorrhizal Genomics Consortium"/>
            <person name="Kohler A."/>
            <person name="Kuo A."/>
            <person name="Nagy L.G."/>
            <person name="Floudas D."/>
            <person name="Copeland A."/>
            <person name="Barry K.W."/>
            <person name="Cichocki N."/>
            <person name="Veneault-Fourrey C."/>
            <person name="LaButti K."/>
            <person name="Lindquist E.A."/>
            <person name="Lipzen A."/>
            <person name="Lundell T."/>
            <person name="Morin E."/>
            <person name="Murat C."/>
            <person name="Riley R."/>
            <person name="Ohm R."/>
            <person name="Sun H."/>
            <person name="Tunlid A."/>
            <person name="Henrissat B."/>
            <person name="Grigoriev I.V."/>
            <person name="Hibbett D.S."/>
            <person name="Martin F."/>
        </authorList>
    </citation>
    <scope>NUCLEOTIDE SEQUENCE [LARGE SCALE GENOMIC DNA]</scope>
    <source>
        <strain evidence="2">LaAM-08-1</strain>
    </source>
</reference>
<dbReference type="EMBL" id="KN839436">
    <property type="protein sequence ID" value="KIJ89777.1"/>
    <property type="molecule type" value="Genomic_DNA"/>
</dbReference>
<dbReference type="HOGENOM" id="CLU_1012168_0_0_1"/>
<dbReference type="Gene3D" id="3.20.20.70">
    <property type="entry name" value="Aldolase class I"/>
    <property type="match status" value="1"/>
</dbReference>
<evidence type="ECO:0000313" key="2">
    <source>
        <dbReference type="Proteomes" id="UP000054477"/>
    </source>
</evidence>
<evidence type="ECO:0000313" key="1">
    <source>
        <dbReference type="EMBL" id="KIJ89777.1"/>
    </source>
</evidence>
<dbReference type="STRING" id="1095629.A0A0C9WZF5"/>
<keyword evidence="2" id="KW-1185">Reference proteome</keyword>
<organism evidence="1 2">
    <name type="scientific">Laccaria amethystina LaAM-08-1</name>
    <dbReference type="NCBI Taxonomy" id="1095629"/>
    <lineage>
        <taxon>Eukaryota</taxon>
        <taxon>Fungi</taxon>
        <taxon>Dikarya</taxon>
        <taxon>Basidiomycota</taxon>
        <taxon>Agaricomycotina</taxon>
        <taxon>Agaricomycetes</taxon>
        <taxon>Agaricomycetidae</taxon>
        <taxon>Agaricales</taxon>
        <taxon>Agaricineae</taxon>
        <taxon>Hydnangiaceae</taxon>
        <taxon>Laccaria</taxon>
    </lineage>
</organism>
<dbReference type="InterPro" id="IPR013785">
    <property type="entry name" value="Aldolase_TIM"/>
</dbReference>
<proteinExistence type="predicted"/>
<sequence length="275" mass="29618">MLPLFRATPPNDLCVSSTREHIPPCIDLHDGQSVLSQLSDRAKTVDGTDNPRATLPNLGGGNDAAAKQASQVSPGTFQTGGGMNDKNAKGWMLVQGRGKFSLERLQAIVSVVGKERLNTVVGDEVTIASTDMEAQLICSRSTAGLPPLFGPLLTSCFTELGVWAKIPATFAGGAKGTPAKTNHLFALPNAALSALTLEQLLRFAQIVDAVLDKSYLIIGPTLSSSLQHKLEPSISITYLKKLGPEHIKQIFESSRWVFSMDKNLAFKIYIYIGRR</sequence>
<accession>A0A0C9WZF5</accession>